<evidence type="ECO:0000313" key="3">
    <source>
        <dbReference type="Proteomes" id="UP000515743"/>
    </source>
</evidence>
<feature type="region of interest" description="Disordered" evidence="1">
    <location>
        <begin position="30"/>
        <end position="49"/>
    </location>
</feature>
<sequence>MDFKVVKGQPSPAEIAALGLVLTQLEEEAKAQRAGDTGPRNLWGRSGGRLQPDTVFNPSAFRNVRYY</sequence>
<evidence type="ECO:0000313" key="2">
    <source>
        <dbReference type="EMBL" id="QNE89048.1"/>
    </source>
</evidence>
<dbReference type="Proteomes" id="UP000515743">
    <property type="component" value="Chromosome"/>
</dbReference>
<dbReference type="InterPro" id="IPR032716">
    <property type="entry name" value="ACC_epsilon"/>
</dbReference>
<keyword evidence="3" id="KW-1185">Reference proteome</keyword>
<proteinExistence type="predicted"/>
<organism evidence="2 3">
    <name type="scientific">Corynebacterium incognita</name>
    <dbReference type="NCBI Taxonomy" id="2754725"/>
    <lineage>
        <taxon>Bacteria</taxon>
        <taxon>Bacillati</taxon>
        <taxon>Actinomycetota</taxon>
        <taxon>Actinomycetes</taxon>
        <taxon>Mycobacteriales</taxon>
        <taxon>Corynebacteriaceae</taxon>
        <taxon>Corynebacterium</taxon>
    </lineage>
</organism>
<protein>
    <submittedName>
        <fullName evidence="2">Acyl-CoA carboxylase subunit epsilon</fullName>
    </submittedName>
</protein>
<dbReference type="RefSeq" id="WP_185175434.1">
    <property type="nucleotide sequence ID" value="NZ_CP059404.1"/>
</dbReference>
<reference evidence="2 3" key="1">
    <citation type="submission" date="2020-07" db="EMBL/GenBank/DDBJ databases">
        <title>Complete genome and description of Corynebacterium incognita strain Marseille-Q3630 sp. nov.</title>
        <authorList>
            <person name="Boxberger M."/>
        </authorList>
    </citation>
    <scope>NUCLEOTIDE SEQUENCE [LARGE SCALE GENOMIC DNA]</scope>
    <source>
        <strain evidence="2 3">Marseille-Q3630</strain>
    </source>
</reference>
<gene>
    <name evidence="2" type="ORF">H0194_08155</name>
</gene>
<dbReference type="GO" id="GO:0003989">
    <property type="term" value="F:acetyl-CoA carboxylase activity"/>
    <property type="evidence" value="ECO:0007669"/>
    <property type="project" value="InterPro"/>
</dbReference>
<dbReference type="AlphaFoldDB" id="A0A7G7CN82"/>
<accession>A0A7G7CN82</accession>
<dbReference type="KEGG" id="cik:H0194_08155"/>
<dbReference type="EMBL" id="CP059404">
    <property type="protein sequence ID" value="QNE89048.1"/>
    <property type="molecule type" value="Genomic_DNA"/>
</dbReference>
<evidence type="ECO:0000256" key="1">
    <source>
        <dbReference type="SAM" id="MobiDB-lite"/>
    </source>
</evidence>
<dbReference type="GO" id="GO:0004658">
    <property type="term" value="F:propionyl-CoA carboxylase activity"/>
    <property type="evidence" value="ECO:0007669"/>
    <property type="project" value="InterPro"/>
</dbReference>
<dbReference type="Pfam" id="PF13822">
    <property type="entry name" value="ACC_epsilon"/>
    <property type="match status" value="1"/>
</dbReference>
<name>A0A7G7CN82_9CORY</name>